<dbReference type="Pfam" id="PF04256">
    <property type="entry name" value="DUF434"/>
    <property type="match status" value="1"/>
</dbReference>
<evidence type="ECO:0000313" key="3">
    <source>
        <dbReference type="EMBL" id="KAA5539448.1"/>
    </source>
</evidence>
<evidence type="ECO:0000259" key="2">
    <source>
        <dbReference type="Pfam" id="PF18481"/>
    </source>
</evidence>
<dbReference type="Proteomes" id="UP000324479">
    <property type="component" value="Unassembled WGS sequence"/>
</dbReference>
<dbReference type="Pfam" id="PF18481">
    <property type="entry name" value="DUF5616"/>
    <property type="match status" value="1"/>
</dbReference>
<dbReference type="InterPro" id="IPR007368">
    <property type="entry name" value="DUF434"/>
</dbReference>
<feature type="domain" description="DUF434" evidence="1">
    <location>
        <begin position="26"/>
        <end position="79"/>
    </location>
</feature>
<organism evidence="3 4">
    <name type="scientific">Roseiconus nitratireducens</name>
    <dbReference type="NCBI Taxonomy" id="2605748"/>
    <lineage>
        <taxon>Bacteria</taxon>
        <taxon>Pseudomonadati</taxon>
        <taxon>Planctomycetota</taxon>
        <taxon>Planctomycetia</taxon>
        <taxon>Pirellulales</taxon>
        <taxon>Pirellulaceae</taxon>
        <taxon>Roseiconus</taxon>
    </lineage>
</organism>
<accession>A0A5M6CW39</accession>
<sequence length="249" mass="27731">MPDSRQHRGPHPQDLGLFDDQHRQALRSATEDLSWLLSRGYALTSCLKLVGDRYRLRARQRLAVARCACSDEARKRRRRNQIQSCDLAGGELWIDGYNVLTSIEAALAGGVILCARDGCFRDMASMHGSYRKVAETLPALQLLAERLSDWKVARCCWYLDAPVSNSGRLKTLIEGIAEQWGACWEVKLVADPDPILATADQTVASADSQILDVAPRWFNLARRVIEEQIEGAWIVDLSSPGKATVSKQP</sequence>
<dbReference type="PANTHER" id="PTHR42252:SF1">
    <property type="entry name" value="DUF434 DOMAIN-CONTAINING PROTEIN"/>
    <property type="match status" value="1"/>
</dbReference>
<feature type="domain" description="DUF5616" evidence="2">
    <location>
        <begin position="86"/>
        <end position="222"/>
    </location>
</feature>
<evidence type="ECO:0000259" key="1">
    <source>
        <dbReference type="Pfam" id="PF04256"/>
    </source>
</evidence>
<proteinExistence type="predicted"/>
<keyword evidence="4" id="KW-1185">Reference proteome</keyword>
<dbReference type="RefSeq" id="WP_150079223.1">
    <property type="nucleotide sequence ID" value="NZ_VWOX01000019.1"/>
</dbReference>
<dbReference type="PANTHER" id="PTHR42252">
    <property type="entry name" value="DUF5616 DOMAIN-CONTAINING PROTEIN"/>
    <property type="match status" value="1"/>
</dbReference>
<reference evidence="3 4" key="1">
    <citation type="submission" date="2019-08" db="EMBL/GenBank/DDBJ databases">
        <authorList>
            <person name="Dhanesh K."/>
            <person name="Kumar G."/>
            <person name="Sasikala C."/>
            <person name="Venkata Ramana C."/>
        </authorList>
    </citation>
    <scope>NUCLEOTIDE SEQUENCE [LARGE SCALE GENOMIC DNA]</scope>
    <source>
        <strain evidence="3 4">JC645</strain>
    </source>
</reference>
<gene>
    <name evidence="3" type="ORF">FYK55_24250</name>
</gene>
<name>A0A5M6CW39_9BACT</name>
<dbReference type="InterPro" id="IPR041652">
    <property type="entry name" value="DUF5616"/>
</dbReference>
<evidence type="ECO:0000313" key="4">
    <source>
        <dbReference type="Proteomes" id="UP000324479"/>
    </source>
</evidence>
<dbReference type="EMBL" id="VWOX01000019">
    <property type="protein sequence ID" value="KAA5539448.1"/>
    <property type="molecule type" value="Genomic_DNA"/>
</dbReference>
<dbReference type="AlphaFoldDB" id="A0A5M6CW39"/>
<comment type="caution">
    <text evidence="3">The sequence shown here is derived from an EMBL/GenBank/DDBJ whole genome shotgun (WGS) entry which is preliminary data.</text>
</comment>
<protein>
    <submittedName>
        <fullName evidence="3">DUF434 domain-containing protein</fullName>
    </submittedName>
</protein>